<comment type="caution">
    <text evidence="1">The sequence shown here is derived from an EMBL/GenBank/DDBJ whole genome shotgun (WGS) entry which is preliminary data.</text>
</comment>
<proteinExistence type="predicted"/>
<dbReference type="InterPro" id="IPR013783">
    <property type="entry name" value="Ig-like_fold"/>
</dbReference>
<dbReference type="Gene3D" id="2.60.40.10">
    <property type="entry name" value="Immunoglobulins"/>
    <property type="match status" value="1"/>
</dbReference>
<dbReference type="InterPro" id="IPR015919">
    <property type="entry name" value="Cadherin-like_sf"/>
</dbReference>
<reference evidence="1 2" key="1">
    <citation type="submission" date="2019-10" db="EMBL/GenBank/DDBJ databases">
        <title>Taxonomy of Antarctic Massilia spp.: description of Massilia rubra sp. nov., Massilia aquatica sp. nov., Massilia mucilaginosa sp. nov., Massilia frigida sp. nov. isolated from streams, lakes and regoliths.</title>
        <authorList>
            <person name="Holochova P."/>
            <person name="Sedlacek I."/>
            <person name="Kralova S."/>
            <person name="Maslanova I."/>
            <person name="Busse H.-J."/>
            <person name="Stankova E."/>
            <person name="Vrbovska V."/>
            <person name="Kovarovic V."/>
            <person name="Bartak M."/>
            <person name="Svec P."/>
            <person name="Pantucek R."/>
        </authorList>
    </citation>
    <scope>NUCLEOTIDE SEQUENCE [LARGE SCALE GENOMIC DNA]</scope>
    <source>
        <strain evidence="1 2">CCM 8733</strain>
    </source>
</reference>
<dbReference type="SUPFAM" id="SSF49313">
    <property type="entry name" value="Cadherin-like"/>
    <property type="match status" value="1"/>
</dbReference>
<evidence type="ECO:0008006" key="3">
    <source>
        <dbReference type="Google" id="ProtNLM"/>
    </source>
</evidence>
<organism evidence="1 2">
    <name type="scientific">Massilia mucilaginosa</name>
    <dbReference type="NCBI Taxonomy" id="2609282"/>
    <lineage>
        <taxon>Bacteria</taxon>
        <taxon>Pseudomonadati</taxon>
        <taxon>Pseudomonadota</taxon>
        <taxon>Betaproteobacteria</taxon>
        <taxon>Burkholderiales</taxon>
        <taxon>Oxalobacteraceae</taxon>
        <taxon>Telluria group</taxon>
        <taxon>Massilia</taxon>
    </lineage>
</organism>
<keyword evidence="2" id="KW-1185">Reference proteome</keyword>
<dbReference type="EMBL" id="WHJH01000002">
    <property type="protein sequence ID" value="NHZ88101.1"/>
    <property type="molecule type" value="Genomic_DNA"/>
</dbReference>
<evidence type="ECO:0000313" key="1">
    <source>
        <dbReference type="EMBL" id="NHZ88101.1"/>
    </source>
</evidence>
<protein>
    <recommendedName>
        <fullName evidence="3">Dystroglycan-type cadherin-like domain-containing protein</fullName>
    </recommendedName>
</protein>
<dbReference type="Pfam" id="PF05345">
    <property type="entry name" value="He_PIG"/>
    <property type="match status" value="1"/>
</dbReference>
<accession>A0ABX0NMQ7</accession>
<name>A0ABX0NMQ7_9BURK</name>
<evidence type="ECO:0000313" key="2">
    <source>
        <dbReference type="Proteomes" id="UP000609726"/>
    </source>
</evidence>
<sequence length="128" mass="12544">MARCGTRMRCSAGQRAEVALPFILELPSSLFHDADDDGAGKISVDGLPAWLGFDPVTGVLGGTPGAADAGAATLTVTLTDSTGLRASSSVGLVVQAPVIGIIGSAGPGAASHASPDAATLNDGSPLLF</sequence>
<dbReference type="Proteomes" id="UP000609726">
    <property type="component" value="Unassembled WGS sequence"/>
</dbReference>
<gene>
    <name evidence="1" type="ORF">F2P45_03490</name>
</gene>